<feature type="compositionally biased region" description="Basic residues" evidence="2">
    <location>
        <begin position="89"/>
        <end position="98"/>
    </location>
</feature>
<dbReference type="GO" id="GO:0008270">
    <property type="term" value="F:zinc ion binding"/>
    <property type="evidence" value="ECO:0007669"/>
    <property type="project" value="UniProtKB-KW"/>
</dbReference>
<gene>
    <name evidence="4" type="ORF">AVEN_83832_1</name>
</gene>
<dbReference type="AlphaFoldDB" id="A0A4Y2KKU6"/>
<evidence type="ECO:0000256" key="1">
    <source>
        <dbReference type="PROSITE-ProRule" id="PRU00042"/>
    </source>
</evidence>
<evidence type="ECO:0000256" key="2">
    <source>
        <dbReference type="SAM" id="MobiDB-lite"/>
    </source>
</evidence>
<feature type="region of interest" description="Disordered" evidence="2">
    <location>
        <begin position="86"/>
        <end position="116"/>
    </location>
</feature>
<dbReference type="Proteomes" id="UP000499080">
    <property type="component" value="Unassembled WGS sequence"/>
</dbReference>
<evidence type="ECO:0000259" key="3">
    <source>
        <dbReference type="PROSITE" id="PS50157"/>
    </source>
</evidence>
<accession>A0A4Y2KKU6</accession>
<evidence type="ECO:0000313" key="4">
    <source>
        <dbReference type="EMBL" id="GBN02053.1"/>
    </source>
</evidence>
<reference evidence="4 5" key="1">
    <citation type="journal article" date="2019" name="Sci. Rep.">
        <title>Orb-weaving spider Araneus ventricosus genome elucidates the spidroin gene catalogue.</title>
        <authorList>
            <person name="Kono N."/>
            <person name="Nakamura H."/>
            <person name="Ohtoshi R."/>
            <person name="Moran D.A.P."/>
            <person name="Shinohara A."/>
            <person name="Yoshida Y."/>
            <person name="Fujiwara M."/>
            <person name="Mori M."/>
            <person name="Tomita M."/>
            <person name="Arakawa K."/>
        </authorList>
    </citation>
    <scope>NUCLEOTIDE SEQUENCE [LARGE SCALE GENOMIC DNA]</scope>
</reference>
<protein>
    <recommendedName>
        <fullName evidence="3">C2H2-type domain-containing protein</fullName>
    </recommendedName>
</protein>
<dbReference type="EMBL" id="BGPR01004670">
    <property type="protein sequence ID" value="GBN02053.1"/>
    <property type="molecule type" value="Genomic_DNA"/>
</dbReference>
<dbReference type="InterPro" id="IPR013087">
    <property type="entry name" value="Znf_C2H2_type"/>
</dbReference>
<dbReference type="PROSITE" id="PS00028">
    <property type="entry name" value="ZINC_FINGER_C2H2_1"/>
    <property type="match status" value="1"/>
</dbReference>
<organism evidence="4 5">
    <name type="scientific">Araneus ventricosus</name>
    <name type="common">Orbweaver spider</name>
    <name type="synonym">Epeira ventricosa</name>
    <dbReference type="NCBI Taxonomy" id="182803"/>
    <lineage>
        <taxon>Eukaryota</taxon>
        <taxon>Metazoa</taxon>
        <taxon>Ecdysozoa</taxon>
        <taxon>Arthropoda</taxon>
        <taxon>Chelicerata</taxon>
        <taxon>Arachnida</taxon>
        <taxon>Araneae</taxon>
        <taxon>Araneomorphae</taxon>
        <taxon>Entelegynae</taxon>
        <taxon>Araneoidea</taxon>
        <taxon>Araneidae</taxon>
        <taxon>Araneus</taxon>
    </lineage>
</organism>
<keyword evidence="1" id="KW-0479">Metal-binding</keyword>
<name>A0A4Y2KKU6_ARAVE</name>
<sequence>MTTSHPFGCPHCSASFSTKTGLGVHKKRKHALEANDEVRTDLVKARWTSEELSLMAFKEAELLASEWTAEINSSLMLLFPNRSREAIKGQRKSKKRSARNLAKNSNPSSKELATNSSLSGTLSKIVEVPEPVLSSVIQLRSPVKKTVPIQSSSSVDSDEDTNSLLIEPVELDSPDMAQTRFMSEDLEL</sequence>
<feature type="region of interest" description="Disordered" evidence="2">
    <location>
        <begin position="148"/>
        <end position="188"/>
    </location>
</feature>
<dbReference type="Gene3D" id="3.30.160.60">
    <property type="entry name" value="Classic Zinc Finger"/>
    <property type="match status" value="1"/>
</dbReference>
<feature type="domain" description="C2H2-type" evidence="3">
    <location>
        <begin position="7"/>
        <end position="35"/>
    </location>
</feature>
<keyword evidence="1" id="KW-0863">Zinc-finger</keyword>
<comment type="caution">
    <text evidence="4">The sequence shown here is derived from an EMBL/GenBank/DDBJ whole genome shotgun (WGS) entry which is preliminary data.</text>
</comment>
<proteinExistence type="predicted"/>
<feature type="compositionally biased region" description="Polar residues" evidence="2">
    <location>
        <begin position="102"/>
        <end position="116"/>
    </location>
</feature>
<keyword evidence="1" id="KW-0862">Zinc</keyword>
<dbReference type="OrthoDB" id="8065378at2759"/>
<dbReference type="PROSITE" id="PS50157">
    <property type="entry name" value="ZINC_FINGER_C2H2_2"/>
    <property type="match status" value="1"/>
</dbReference>
<evidence type="ECO:0000313" key="5">
    <source>
        <dbReference type="Proteomes" id="UP000499080"/>
    </source>
</evidence>
<keyword evidence="5" id="KW-1185">Reference proteome</keyword>